<dbReference type="Proteomes" id="UP000232688">
    <property type="component" value="Unassembled WGS sequence"/>
</dbReference>
<reference evidence="1 2" key="2">
    <citation type="submission" date="2017-10" db="EMBL/GenBank/DDBJ databases">
        <title>Genome analyses suggest a sexual origin of heterokaryosis in a supposedly ancient asexual fungus.</title>
        <authorList>
            <person name="Corradi N."/>
            <person name="Sedzielewska K."/>
            <person name="Noel J."/>
            <person name="Charron P."/>
            <person name="Farinelli L."/>
            <person name="Marton T."/>
            <person name="Kruger M."/>
            <person name="Pelin A."/>
            <person name="Brachmann A."/>
            <person name="Corradi N."/>
        </authorList>
    </citation>
    <scope>NUCLEOTIDE SEQUENCE [LARGE SCALE GENOMIC DNA]</scope>
    <source>
        <strain evidence="1 2">A1</strain>
    </source>
</reference>
<evidence type="ECO:0000313" key="1">
    <source>
        <dbReference type="EMBL" id="PKC66144.1"/>
    </source>
</evidence>
<dbReference type="EMBL" id="LLXH01000485">
    <property type="protein sequence ID" value="PKC66144.1"/>
    <property type="molecule type" value="Genomic_DNA"/>
</dbReference>
<gene>
    <name evidence="1" type="ORF">RhiirA1_419711</name>
</gene>
<comment type="caution">
    <text evidence="1">The sequence shown here is derived from an EMBL/GenBank/DDBJ whole genome shotgun (WGS) entry which is preliminary data.</text>
</comment>
<protein>
    <submittedName>
        <fullName evidence="1">Uncharacterized protein</fullName>
    </submittedName>
</protein>
<dbReference type="VEuPathDB" id="FungiDB:FUN_000979"/>
<dbReference type="AlphaFoldDB" id="A0A2N0RS69"/>
<reference evidence="1 2" key="1">
    <citation type="submission" date="2017-10" db="EMBL/GenBank/DDBJ databases">
        <title>Extensive intraspecific genome diversity in a model arbuscular mycorrhizal fungus.</title>
        <authorList>
            <person name="Chen E.C.H."/>
            <person name="Morin E."/>
            <person name="Baudet D."/>
            <person name="Noel J."/>
            <person name="Ndikumana S."/>
            <person name="Charron P."/>
            <person name="St-Onge C."/>
            <person name="Giorgi J."/>
            <person name="Grigoriev I.V."/>
            <person name="Roux C."/>
            <person name="Martin F.M."/>
            <person name="Corradi N."/>
        </authorList>
    </citation>
    <scope>NUCLEOTIDE SEQUENCE [LARGE SCALE GENOMIC DNA]</scope>
    <source>
        <strain evidence="1 2">A1</strain>
    </source>
</reference>
<proteinExistence type="predicted"/>
<evidence type="ECO:0000313" key="2">
    <source>
        <dbReference type="Proteomes" id="UP000232688"/>
    </source>
</evidence>
<name>A0A2N0RS69_9GLOM</name>
<accession>A0A2N0RS69</accession>
<sequence length="89" mass="10289">MVVVVESLAVHKVPELSKKRWGYVNVPSSNTNSEESNIDNIDQEDSITSEQKKKMKRWGFVAPIVGIPKNFPIFDSNPSPIKRRFYYYI</sequence>
<dbReference type="VEuPathDB" id="FungiDB:RhiirFUN_018384"/>
<dbReference type="VEuPathDB" id="FungiDB:RhiirA1_419711"/>
<organism evidence="1 2">
    <name type="scientific">Rhizophagus irregularis</name>
    <dbReference type="NCBI Taxonomy" id="588596"/>
    <lineage>
        <taxon>Eukaryota</taxon>
        <taxon>Fungi</taxon>
        <taxon>Fungi incertae sedis</taxon>
        <taxon>Mucoromycota</taxon>
        <taxon>Glomeromycotina</taxon>
        <taxon>Glomeromycetes</taxon>
        <taxon>Glomerales</taxon>
        <taxon>Glomeraceae</taxon>
        <taxon>Rhizophagus</taxon>
    </lineage>
</organism>